<protein>
    <recommendedName>
        <fullName evidence="4">DUF2141 domain-containing protein</fullName>
    </recommendedName>
</protein>
<dbReference type="KEGG" id="cli:Clim_1087"/>
<dbReference type="AlphaFoldDB" id="B3EC81"/>
<reference evidence="2 3" key="1">
    <citation type="submission" date="2008-05" db="EMBL/GenBank/DDBJ databases">
        <title>Complete sequence of Chlorobium limicola DSM 245.</title>
        <authorList>
            <consortium name="US DOE Joint Genome Institute"/>
            <person name="Lucas S."/>
            <person name="Copeland A."/>
            <person name="Lapidus A."/>
            <person name="Glavina del Rio T."/>
            <person name="Dalin E."/>
            <person name="Tice H."/>
            <person name="Bruce D."/>
            <person name="Goodwin L."/>
            <person name="Pitluck S."/>
            <person name="Schmutz J."/>
            <person name="Larimer F."/>
            <person name="Land M."/>
            <person name="Hauser L."/>
            <person name="Kyrpides N."/>
            <person name="Ovchinnikova G."/>
            <person name="Zhao F."/>
            <person name="Li T."/>
            <person name="Liu Z."/>
            <person name="Overmann J."/>
            <person name="Bryant D.A."/>
            <person name="Richardson P."/>
        </authorList>
    </citation>
    <scope>NUCLEOTIDE SEQUENCE [LARGE SCALE GENOMIC DNA]</scope>
    <source>
        <strain evidence="3">DSM 245 / NBRC 103803 / 6330</strain>
    </source>
</reference>
<dbReference type="eggNOG" id="COG4704">
    <property type="taxonomic scope" value="Bacteria"/>
</dbReference>
<dbReference type="RefSeq" id="WP_012466033.1">
    <property type="nucleotide sequence ID" value="NC_010803.1"/>
</dbReference>
<sequence precursor="true">MTKLLAGITSLIFCLSALPSADAETTPAICLPAQSGCITVKIRELKKPEGMLGVLLYSSKQGFPDKPDRALARRVKKISGTEHEVRFENIPYGTYAVSVLHDENSNGKMDKTFIGIPREGFGVSNNPKIKTGPPKFSEALFSLDQKQTEVTVTMKYF</sequence>
<name>B3EC81_CHLL2</name>
<gene>
    <name evidence="2" type="ordered locus">Clim_1087</name>
</gene>
<keyword evidence="1" id="KW-0732">Signal</keyword>
<dbReference type="InterPro" id="IPR018673">
    <property type="entry name" value="DUF2141"/>
</dbReference>
<dbReference type="HOGENOM" id="CLU_125018_0_0_10"/>
<accession>B3EC81</accession>
<dbReference type="STRING" id="290315.Clim_1087"/>
<evidence type="ECO:0000313" key="3">
    <source>
        <dbReference type="Proteomes" id="UP000008841"/>
    </source>
</evidence>
<evidence type="ECO:0008006" key="4">
    <source>
        <dbReference type="Google" id="ProtNLM"/>
    </source>
</evidence>
<evidence type="ECO:0000313" key="2">
    <source>
        <dbReference type="EMBL" id="ACD90156.1"/>
    </source>
</evidence>
<proteinExistence type="predicted"/>
<evidence type="ECO:0000256" key="1">
    <source>
        <dbReference type="SAM" id="SignalP"/>
    </source>
</evidence>
<feature type="chain" id="PRO_5002786082" description="DUF2141 domain-containing protein" evidence="1">
    <location>
        <begin position="24"/>
        <end position="157"/>
    </location>
</feature>
<dbReference type="Proteomes" id="UP000008841">
    <property type="component" value="Chromosome"/>
</dbReference>
<dbReference type="Pfam" id="PF09912">
    <property type="entry name" value="DUF2141"/>
    <property type="match status" value="1"/>
</dbReference>
<dbReference type="EMBL" id="CP001097">
    <property type="protein sequence ID" value="ACD90156.1"/>
    <property type="molecule type" value="Genomic_DNA"/>
</dbReference>
<feature type="signal peptide" evidence="1">
    <location>
        <begin position="1"/>
        <end position="23"/>
    </location>
</feature>
<organism evidence="2 3">
    <name type="scientific">Chlorobium limicola (strain DSM 245 / NBRC 103803 / 6330)</name>
    <dbReference type="NCBI Taxonomy" id="290315"/>
    <lineage>
        <taxon>Bacteria</taxon>
        <taxon>Pseudomonadati</taxon>
        <taxon>Chlorobiota</taxon>
        <taxon>Chlorobiia</taxon>
        <taxon>Chlorobiales</taxon>
        <taxon>Chlorobiaceae</taxon>
        <taxon>Chlorobium/Pelodictyon group</taxon>
        <taxon>Chlorobium</taxon>
    </lineage>
</organism>
<dbReference type="OrthoDB" id="9788332at2"/>